<dbReference type="PANTHER" id="PTHR10584:SF166">
    <property type="entry name" value="RIBOKINASE"/>
    <property type="match status" value="1"/>
</dbReference>
<evidence type="ECO:0000313" key="5">
    <source>
        <dbReference type="Proteomes" id="UP001519325"/>
    </source>
</evidence>
<evidence type="ECO:0000313" key="4">
    <source>
        <dbReference type="EMBL" id="MBP2191849.1"/>
    </source>
</evidence>
<feature type="domain" description="Carbohydrate kinase PfkB" evidence="3">
    <location>
        <begin position="189"/>
        <end position="487"/>
    </location>
</feature>
<dbReference type="GO" id="GO:0004747">
    <property type="term" value="F:ribokinase activity"/>
    <property type="evidence" value="ECO:0007669"/>
    <property type="project" value="UniProtKB-EC"/>
</dbReference>
<dbReference type="PRINTS" id="PR00990">
    <property type="entry name" value="RIBOKINASE"/>
</dbReference>
<organism evidence="4 5">
    <name type="scientific">Nocardia goodfellowii</name>
    <dbReference type="NCBI Taxonomy" id="882446"/>
    <lineage>
        <taxon>Bacteria</taxon>
        <taxon>Bacillati</taxon>
        <taxon>Actinomycetota</taxon>
        <taxon>Actinomycetes</taxon>
        <taxon>Mycobacteriales</taxon>
        <taxon>Nocardiaceae</taxon>
        <taxon>Nocardia</taxon>
    </lineage>
</organism>
<sequence>MAPQDSGAAAVQNILTRLGKHRGLVGGAARLRASVVDIGPLLEVEAVRKRAYRDRVEPEQAVLSVVRDLARQLPPTERLIADAALALELLAENPPDGVDLGRFYGADLGKRREFLTENWAALLTHLGVELIPAAPSVRSLREKREHHAVTLLARLLASETSYGGTSYGLATATEIGVRQRASRTAKGVVTVIGDAVIDHIYRTDLMPTVGGPPARGRFEERIGGKGLNRAVAAARLGYQVRLLTAVGDDVYGHRILHRLREEKIDTELVKLLPGLRTPVAAMIITGTGGIGTIGNIDAAVRLSENDLNNPAAREALIESDALLMTFEQPITVIEQAFRTVRLAQDPPWLLVQPTPSLDRPQYLYEYFGQIDYLIGTRRELSSLLAPGERAATSPTRGGRAGDAELVAQQLLAMGVDTVCTVEGFECAARSAQTEYRIPRPIAAQLDESPGARAAFAAALASRLLTNERSADRDDFAWATAAMAATQSFSDVADAMPLAEEIDRIARFPANGTEGN</sequence>
<dbReference type="InterPro" id="IPR011611">
    <property type="entry name" value="PfkB_dom"/>
</dbReference>
<dbReference type="Pfam" id="PF00294">
    <property type="entry name" value="PfkB"/>
    <property type="match status" value="1"/>
</dbReference>
<dbReference type="EMBL" id="JAGGMR010000001">
    <property type="protein sequence ID" value="MBP2191849.1"/>
    <property type="molecule type" value="Genomic_DNA"/>
</dbReference>
<evidence type="ECO:0000256" key="2">
    <source>
        <dbReference type="ARBA" id="ARBA00022777"/>
    </source>
</evidence>
<evidence type="ECO:0000259" key="3">
    <source>
        <dbReference type="Pfam" id="PF00294"/>
    </source>
</evidence>
<dbReference type="PANTHER" id="PTHR10584">
    <property type="entry name" value="SUGAR KINASE"/>
    <property type="match status" value="1"/>
</dbReference>
<keyword evidence="5" id="KW-1185">Reference proteome</keyword>
<accession>A0ABS4QJG4</accession>
<keyword evidence="2" id="KW-0418">Kinase</keyword>
<dbReference type="Proteomes" id="UP001519325">
    <property type="component" value="Unassembled WGS sequence"/>
</dbReference>
<dbReference type="RefSeq" id="WP_209894092.1">
    <property type="nucleotide sequence ID" value="NZ_JAGGMR010000001.1"/>
</dbReference>
<keyword evidence="1 4" id="KW-0808">Transferase</keyword>
<gene>
    <name evidence="4" type="ORF">BJ987_004750</name>
</gene>
<dbReference type="EC" id="2.7.1.15" evidence="4"/>
<comment type="caution">
    <text evidence="4">The sequence shown here is derived from an EMBL/GenBank/DDBJ whole genome shotgun (WGS) entry which is preliminary data.</text>
</comment>
<dbReference type="SUPFAM" id="SSF53613">
    <property type="entry name" value="Ribokinase-like"/>
    <property type="match status" value="1"/>
</dbReference>
<protein>
    <submittedName>
        <fullName evidence="4">Ribokinase</fullName>
        <ecNumber evidence="4">2.7.1.15</ecNumber>
    </submittedName>
</protein>
<name>A0ABS4QJG4_9NOCA</name>
<evidence type="ECO:0000256" key="1">
    <source>
        <dbReference type="ARBA" id="ARBA00022679"/>
    </source>
</evidence>
<proteinExistence type="predicted"/>
<dbReference type="InterPro" id="IPR029056">
    <property type="entry name" value="Ribokinase-like"/>
</dbReference>
<dbReference type="InterPro" id="IPR002139">
    <property type="entry name" value="Ribo/fructo_kinase"/>
</dbReference>
<dbReference type="Gene3D" id="3.40.1190.20">
    <property type="match status" value="1"/>
</dbReference>
<reference evidence="4 5" key="1">
    <citation type="submission" date="2021-03" db="EMBL/GenBank/DDBJ databases">
        <title>Sequencing the genomes of 1000 actinobacteria strains.</title>
        <authorList>
            <person name="Klenk H.-P."/>
        </authorList>
    </citation>
    <scope>NUCLEOTIDE SEQUENCE [LARGE SCALE GENOMIC DNA]</scope>
    <source>
        <strain evidence="4 5">DSM 45516</strain>
    </source>
</reference>